<dbReference type="EMBL" id="LWCA01001044">
    <property type="protein sequence ID" value="OAF66080.1"/>
    <property type="molecule type" value="Genomic_DNA"/>
</dbReference>
<dbReference type="PRINTS" id="PR01301">
    <property type="entry name" value="RGSPROTEIN"/>
</dbReference>
<dbReference type="SUPFAM" id="SSF48097">
    <property type="entry name" value="Regulator of G-protein signaling, RGS"/>
    <property type="match status" value="1"/>
</dbReference>
<proteinExistence type="predicted"/>
<gene>
    <name evidence="2" type="ORF">A3Q56_06190</name>
</gene>
<sequence>ILKQMTNKKNKKLNKFLSFFHKSDSSQSQNQYHSNECARKGTTQYSEFDGCKDFLNTNSKNFDFSNCKKINFKTIKSSDHAKDLLYTKRLSEQTSTRVKLFDKYNRSPNLNFDKFLHSKQLMKPFKLFLKTEHSDENIEFWMICETFKKIEDIYEQTKLAHEISHKFIISRSPNEVNIDASTKQTILNRIHKGDIDITLFDAAQFRVQQRFLPINNVSKMMKSTVPPKGKVGKEAKQCMQECASEFISFVTSE</sequence>
<dbReference type="FunFam" id="1.10.167.10:FF:000001">
    <property type="entry name" value="Putative regulator of g-protein signaling 12"/>
    <property type="match status" value="1"/>
</dbReference>
<dbReference type="SMART" id="SM00315">
    <property type="entry name" value="RGS"/>
    <property type="match status" value="1"/>
</dbReference>
<dbReference type="OrthoDB" id="386949at2759"/>
<dbReference type="AlphaFoldDB" id="A0A177AW67"/>
<accession>A0A177AW67</accession>
<dbReference type="Pfam" id="PF00615">
    <property type="entry name" value="RGS"/>
    <property type="match status" value="1"/>
</dbReference>
<dbReference type="InterPro" id="IPR036305">
    <property type="entry name" value="RGS_sf"/>
</dbReference>
<name>A0A177AW67_9BILA</name>
<dbReference type="PROSITE" id="PS50132">
    <property type="entry name" value="RGS"/>
    <property type="match status" value="1"/>
</dbReference>
<keyword evidence="3" id="KW-1185">Reference proteome</keyword>
<protein>
    <recommendedName>
        <fullName evidence="1">RGS domain-containing protein</fullName>
    </recommendedName>
</protein>
<dbReference type="SUPFAM" id="SSF47113">
    <property type="entry name" value="Histone-fold"/>
    <property type="match status" value="1"/>
</dbReference>
<dbReference type="InterPro" id="IPR003958">
    <property type="entry name" value="CBFA_NFYB_domain"/>
</dbReference>
<dbReference type="Pfam" id="PF00808">
    <property type="entry name" value="CBFD_NFYB_HMF"/>
    <property type="match status" value="1"/>
</dbReference>
<dbReference type="PANTHER" id="PTHR10845">
    <property type="entry name" value="REGULATOR OF G PROTEIN SIGNALING"/>
    <property type="match status" value="1"/>
</dbReference>
<dbReference type="Proteomes" id="UP000078046">
    <property type="component" value="Unassembled WGS sequence"/>
</dbReference>
<dbReference type="InterPro" id="IPR016137">
    <property type="entry name" value="RGS"/>
</dbReference>
<dbReference type="GO" id="GO:0046982">
    <property type="term" value="F:protein heterodimerization activity"/>
    <property type="evidence" value="ECO:0007669"/>
    <property type="project" value="InterPro"/>
</dbReference>
<evidence type="ECO:0000313" key="3">
    <source>
        <dbReference type="Proteomes" id="UP000078046"/>
    </source>
</evidence>
<organism evidence="2 3">
    <name type="scientific">Intoshia linei</name>
    <dbReference type="NCBI Taxonomy" id="1819745"/>
    <lineage>
        <taxon>Eukaryota</taxon>
        <taxon>Metazoa</taxon>
        <taxon>Spiralia</taxon>
        <taxon>Lophotrochozoa</taxon>
        <taxon>Mesozoa</taxon>
        <taxon>Orthonectida</taxon>
        <taxon>Rhopaluridae</taxon>
        <taxon>Intoshia</taxon>
    </lineage>
</organism>
<evidence type="ECO:0000313" key="2">
    <source>
        <dbReference type="EMBL" id="OAF66080.1"/>
    </source>
</evidence>
<dbReference type="Gene3D" id="1.10.20.10">
    <property type="entry name" value="Histone, subunit A"/>
    <property type="match status" value="1"/>
</dbReference>
<feature type="domain" description="RGS" evidence="1">
    <location>
        <begin position="111"/>
        <end position="207"/>
    </location>
</feature>
<feature type="non-terminal residue" evidence="2">
    <location>
        <position position="1"/>
    </location>
</feature>
<dbReference type="Gene3D" id="1.10.167.10">
    <property type="entry name" value="Regulator of G-protein Signalling 4, domain 2"/>
    <property type="match status" value="1"/>
</dbReference>
<comment type="caution">
    <text evidence="2">The sequence shown here is derived from an EMBL/GenBank/DDBJ whole genome shotgun (WGS) entry which is preliminary data.</text>
</comment>
<reference evidence="2 3" key="1">
    <citation type="submission" date="2016-04" db="EMBL/GenBank/DDBJ databases">
        <title>The genome of Intoshia linei affirms orthonectids as highly simplified spiralians.</title>
        <authorList>
            <person name="Mikhailov K.V."/>
            <person name="Slusarev G.S."/>
            <person name="Nikitin M.A."/>
            <person name="Logacheva M.D."/>
            <person name="Penin A."/>
            <person name="Aleoshin V."/>
            <person name="Panchin Y.V."/>
        </authorList>
    </citation>
    <scope>NUCLEOTIDE SEQUENCE [LARGE SCALE GENOMIC DNA]</scope>
    <source>
        <strain evidence="2">Intl2013</strain>
        <tissue evidence="2">Whole animal</tissue>
    </source>
</reference>
<dbReference type="InterPro" id="IPR009072">
    <property type="entry name" value="Histone-fold"/>
</dbReference>
<dbReference type="InterPro" id="IPR044926">
    <property type="entry name" value="RGS_subdomain_2"/>
</dbReference>
<dbReference type="PANTHER" id="PTHR10845:SF259">
    <property type="entry name" value="RGS DOMAIN-CONTAINING PROTEIN-RELATED"/>
    <property type="match status" value="1"/>
</dbReference>
<evidence type="ECO:0000259" key="1">
    <source>
        <dbReference type="PROSITE" id="PS50132"/>
    </source>
</evidence>